<dbReference type="Pfam" id="PF17787">
    <property type="entry name" value="PH_14"/>
    <property type="match status" value="1"/>
</dbReference>
<evidence type="ECO:0000259" key="1">
    <source>
        <dbReference type="Pfam" id="PF17787"/>
    </source>
</evidence>
<dbReference type="SUPFAM" id="SSF50729">
    <property type="entry name" value="PH domain-like"/>
    <property type="match status" value="1"/>
</dbReference>
<protein>
    <submittedName>
        <fullName evidence="2">PH_14 domain-containing protein</fullName>
    </submittedName>
</protein>
<dbReference type="InterPro" id="IPR037862">
    <property type="entry name" value="PLC-beta_PH"/>
</dbReference>
<dbReference type="WBParaSite" id="SSLN_0001027901-mRNA-1">
    <property type="protein sequence ID" value="SSLN_0001027901-mRNA-1"/>
    <property type="gene ID" value="SSLN_0001027901"/>
</dbReference>
<organism evidence="2">
    <name type="scientific">Schistocephalus solidus</name>
    <name type="common">Tapeworm</name>
    <dbReference type="NCBI Taxonomy" id="70667"/>
    <lineage>
        <taxon>Eukaryota</taxon>
        <taxon>Metazoa</taxon>
        <taxon>Spiralia</taxon>
        <taxon>Lophotrochozoa</taxon>
        <taxon>Platyhelminthes</taxon>
        <taxon>Cestoda</taxon>
        <taxon>Eucestoda</taxon>
        <taxon>Diphyllobothriidea</taxon>
        <taxon>Diphyllobothriidae</taxon>
        <taxon>Schistocephalus</taxon>
    </lineage>
</organism>
<accession>A0A183T0B5</accession>
<sequence length="100" mass="11137">LTERFANRPLDERVMTVCSGLDLVNISYTNFVASTPEVAAQRFPSNACRTLIWPPCWFNTSNTRSLLSNISGQAGINFGPGSKQVKALLRLPIRCYFRLG</sequence>
<proteinExistence type="predicted"/>
<name>A0A183T0B5_SCHSO</name>
<dbReference type="Gene3D" id="2.30.29.240">
    <property type="match status" value="1"/>
</dbReference>
<evidence type="ECO:0000313" key="2">
    <source>
        <dbReference type="WBParaSite" id="SSLN_0001027901-mRNA-1"/>
    </source>
</evidence>
<reference evidence="2" key="1">
    <citation type="submission" date="2016-06" db="UniProtKB">
        <authorList>
            <consortium name="WormBaseParasite"/>
        </authorList>
    </citation>
    <scope>IDENTIFICATION</scope>
</reference>
<feature type="domain" description="PLC-beta PH" evidence="1">
    <location>
        <begin position="3"/>
        <end position="41"/>
    </location>
</feature>
<dbReference type="AlphaFoldDB" id="A0A183T0B5"/>